<gene>
    <name evidence="1" type="ORF">G2W53_041034</name>
</gene>
<evidence type="ECO:0000313" key="1">
    <source>
        <dbReference type="EMBL" id="KAF7801923.1"/>
    </source>
</evidence>
<keyword evidence="2" id="KW-1185">Reference proteome</keyword>
<protein>
    <submittedName>
        <fullName evidence="1">Replication protein A 70 kDa DNA-binding subunit-like</fullName>
    </submittedName>
</protein>
<reference evidence="1" key="1">
    <citation type="submission" date="2020-09" db="EMBL/GenBank/DDBJ databases">
        <title>Genome-Enabled Discovery of Anthraquinone Biosynthesis in Senna tora.</title>
        <authorList>
            <person name="Kang S.-H."/>
            <person name="Pandey R.P."/>
            <person name="Lee C.-M."/>
            <person name="Sim J.-S."/>
            <person name="Jeong J.-T."/>
            <person name="Choi B.-S."/>
            <person name="Jung M."/>
            <person name="Ginzburg D."/>
            <person name="Zhao K."/>
            <person name="Won S.Y."/>
            <person name="Oh T.-J."/>
            <person name="Yu Y."/>
            <person name="Kim N.-H."/>
            <person name="Lee O.R."/>
            <person name="Lee T.-H."/>
            <person name="Bashyal P."/>
            <person name="Kim T.-S."/>
            <person name="Lee W.-H."/>
            <person name="Kawkins C."/>
            <person name="Kim C.-K."/>
            <person name="Kim J.S."/>
            <person name="Ahn B.O."/>
            <person name="Rhee S.Y."/>
            <person name="Sohng J.K."/>
        </authorList>
    </citation>
    <scope>NUCLEOTIDE SEQUENCE</scope>
    <source>
        <tissue evidence="1">Leaf</tissue>
    </source>
</reference>
<keyword evidence="1" id="KW-0238">DNA-binding</keyword>
<accession>A0A834SE62</accession>
<dbReference type="OrthoDB" id="1744497at2759"/>
<evidence type="ECO:0000313" key="2">
    <source>
        <dbReference type="Proteomes" id="UP000634136"/>
    </source>
</evidence>
<dbReference type="AlphaFoldDB" id="A0A834SE62"/>
<comment type="caution">
    <text evidence="1">The sequence shown here is derived from an EMBL/GenBank/DDBJ whole genome shotgun (WGS) entry which is preliminary data.</text>
</comment>
<proteinExistence type="predicted"/>
<dbReference type="GO" id="GO:0003677">
    <property type="term" value="F:DNA binding"/>
    <property type="evidence" value="ECO:0007669"/>
    <property type="project" value="UniProtKB-KW"/>
</dbReference>
<name>A0A834SE62_9FABA</name>
<dbReference type="EMBL" id="JAAIUW010000013">
    <property type="protein sequence ID" value="KAF7801923.1"/>
    <property type="molecule type" value="Genomic_DNA"/>
</dbReference>
<organism evidence="1 2">
    <name type="scientific">Senna tora</name>
    <dbReference type="NCBI Taxonomy" id="362788"/>
    <lineage>
        <taxon>Eukaryota</taxon>
        <taxon>Viridiplantae</taxon>
        <taxon>Streptophyta</taxon>
        <taxon>Embryophyta</taxon>
        <taxon>Tracheophyta</taxon>
        <taxon>Spermatophyta</taxon>
        <taxon>Magnoliopsida</taxon>
        <taxon>eudicotyledons</taxon>
        <taxon>Gunneridae</taxon>
        <taxon>Pentapetalae</taxon>
        <taxon>rosids</taxon>
        <taxon>fabids</taxon>
        <taxon>Fabales</taxon>
        <taxon>Fabaceae</taxon>
        <taxon>Caesalpinioideae</taxon>
        <taxon>Cassia clade</taxon>
        <taxon>Senna</taxon>
    </lineage>
</organism>
<sequence length="114" mass="13185">MAMQHNFDEIRHIDPFRYNWTIKSRVVRLWSLPPYPKNSPHDAIEVVLYDRENQWSTMFSAIVSRAMTMEFQKLNNAIGAVVNAPKMQDENGSVTLQQLLSIARMAVNLVLPLK</sequence>
<dbReference type="Proteomes" id="UP000634136">
    <property type="component" value="Unassembled WGS sequence"/>
</dbReference>